<evidence type="ECO:0000259" key="3">
    <source>
        <dbReference type="Pfam" id="PF01627"/>
    </source>
</evidence>
<dbReference type="EMBL" id="JACBXS010000067">
    <property type="protein sequence ID" value="NYS26731.1"/>
    <property type="molecule type" value="Genomic_DNA"/>
</dbReference>
<feature type="domain" description="HPt" evidence="3">
    <location>
        <begin position="33"/>
        <end position="100"/>
    </location>
</feature>
<dbReference type="Proteomes" id="UP000529417">
    <property type="component" value="Unassembled WGS sequence"/>
</dbReference>
<feature type="coiled-coil region" evidence="2">
    <location>
        <begin position="81"/>
        <end position="119"/>
    </location>
</feature>
<keyword evidence="5" id="KW-1185">Reference proteome</keyword>
<keyword evidence="2" id="KW-0175">Coiled coil</keyword>
<dbReference type="InterPro" id="IPR008207">
    <property type="entry name" value="Sig_transdc_His_kin_Hpt_dom"/>
</dbReference>
<name>A0A7Z0I2I2_9RHOB</name>
<dbReference type="GO" id="GO:0004672">
    <property type="term" value="F:protein kinase activity"/>
    <property type="evidence" value="ECO:0007669"/>
    <property type="project" value="UniProtKB-ARBA"/>
</dbReference>
<keyword evidence="1" id="KW-0902">Two-component regulatory system</keyword>
<evidence type="ECO:0000256" key="1">
    <source>
        <dbReference type="ARBA" id="ARBA00023012"/>
    </source>
</evidence>
<evidence type="ECO:0000313" key="4">
    <source>
        <dbReference type="EMBL" id="NYS26731.1"/>
    </source>
</evidence>
<dbReference type="GO" id="GO:0000160">
    <property type="term" value="P:phosphorelay signal transduction system"/>
    <property type="evidence" value="ECO:0007669"/>
    <property type="project" value="UniProtKB-KW"/>
</dbReference>
<dbReference type="AlphaFoldDB" id="A0A7Z0I2I2"/>
<comment type="caution">
    <text evidence="4">The sequence shown here is derived from an EMBL/GenBank/DDBJ whole genome shotgun (WGS) entry which is preliminary data.</text>
</comment>
<sequence length="125" mass="14336">METSGNHSDEPGFCRESLEEFVSVMGEARASEWLDALAERLSSAFEDRNGDPSEIRNMAHSTVSRAGTLGFMELANRCAKLEQAITRRRNYVEELEDVRDEARRVMNVLSRLRVDLKREMRPDDD</sequence>
<dbReference type="InterPro" id="IPR036641">
    <property type="entry name" value="HPT_dom_sf"/>
</dbReference>
<proteinExistence type="predicted"/>
<organism evidence="4 5">
    <name type="scientific">Rhabdonatronobacter sediminivivens</name>
    <dbReference type="NCBI Taxonomy" id="2743469"/>
    <lineage>
        <taxon>Bacteria</taxon>
        <taxon>Pseudomonadati</taxon>
        <taxon>Pseudomonadota</taxon>
        <taxon>Alphaproteobacteria</taxon>
        <taxon>Rhodobacterales</taxon>
        <taxon>Paracoccaceae</taxon>
        <taxon>Rhabdonatronobacter</taxon>
    </lineage>
</organism>
<reference evidence="4 5" key="1">
    <citation type="journal article" date="2000" name="Arch. Microbiol.">
        <title>Rhodobaca bogoriensis gen. nov. and sp. nov., an alkaliphilic purple nonsulfur bacterium from African Rift Valley soda lakes.</title>
        <authorList>
            <person name="Milford A.D."/>
            <person name="Achenbach L.A."/>
            <person name="Jung D.O."/>
            <person name="Madigan M.T."/>
        </authorList>
    </citation>
    <scope>NUCLEOTIDE SEQUENCE [LARGE SCALE GENOMIC DNA]</scope>
    <source>
        <strain evidence="4 5">2376</strain>
    </source>
</reference>
<dbReference type="Pfam" id="PF01627">
    <property type="entry name" value="Hpt"/>
    <property type="match status" value="1"/>
</dbReference>
<evidence type="ECO:0000313" key="5">
    <source>
        <dbReference type="Proteomes" id="UP000529417"/>
    </source>
</evidence>
<evidence type="ECO:0000256" key="2">
    <source>
        <dbReference type="SAM" id="Coils"/>
    </source>
</evidence>
<dbReference type="Gene3D" id="1.20.120.160">
    <property type="entry name" value="HPT domain"/>
    <property type="match status" value="1"/>
</dbReference>
<protein>
    <submittedName>
        <fullName evidence="4">Hpt domain-containing protein</fullName>
    </submittedName>
</protein>
<gene>
    <name evidence="4" type="ORF">HUK65_17280</name>
</gene>
<dbReference type="SUPFAM" id="SSF47226">
    <property type="entry name" value="Histidine-containing phosphotransfer domain, HPT domain"/>
    <property type="match status" value="1"/>
</dbReference>
<accession>A0A7Z0I2I2</accession>